<evidence type="ECO:0000256" key="1">
    <source>
        <dbReference type="ARBA" id="ARBA00023015"/>
    </source>
</evidence>
<dbReference type="InterPro" id="IPR018062">
    <property type="entry name" value="HTH_AraC-typ_CS"/>
</dbReference>
<dbReference type="Gene3D" id="1.10.10.60">
    <property type="entry name" value="Homeodomain-like"/>
    <property type="match status" value="2"/>
</dbReference>
<dbReference type="PROSITE" id="PS01124">
    <property type="entry name" value="HTH_ARAC_FAMILY_2"/>
    <property type="match status" value="1"/>
</dbReference>
<dbReference type="SUPFAM" id="SSF46689">
    <property type="entry name" value="Homeodomain-like"/>
    <property type="match status" value="2"/>
</dbReference>
<sequence>MKMTITNTDLNDILLERELPDNFKSDAAYNEKNISIVHPILGSSDIKDLWFEGIHITKGNTRIKEDISLKVESNYSVFEMHFALSGNSTATTKRNREIFHFKPQQHNLMFAKDFEGHFNIKKQQEANSFFEVHFTEDYFKRFAALGNPVLDPFFSAIEKGSMAVVSKENMMITPQMNMIISEMVNCQHTGLLKRLFIESKSIELFMLQLAQFEQQASGKKDVMKAQDIEKIYYARTLIEQNISNPYTLVELAHEVGLNDFKLKKGFKEVFNTTVFGYLHDLRMQKAKHLLLDQKRTIAEVADYCGYEYVQHFITAFRKKFGVTPGKLVLE</sequence>
<dbReference type="InterPro" id="IPR009057">
    <property type="entry name" value="Homeodomain-like_sf"/>
</dbReference>
<evidence type="ECO:0000256" key="2">
    <source>
        <dbReference type="ARBA" id="ARBA00023125"/>
    </source>
</evidence>
<evidence type="ECO:0000256" key="3">
    <source>
        <dbReference type="ARBA" id="ARBA00023163"/>
    </source>
</evidence>
<keyword evidence="1" id="KW-0805">Transcription regulation</keyword>
<keyword evidence="3" id="KW-0804">Transcription</keyword>
<dbReference type="PANTHER" id="PTHR47893">
    <property type="entry name" value="REGULATORY PROTEIN PCHR"/>
    <property type="match status" value="1"/>
</dbReference>
<dbReference type="InterPro" id="IPR018060">
    <property type="entry name" value="HTH_AraC"/>
</dbReference>
<dbReference type="PROSITE" id="PS00041">
    <property type="entry name" value="HTH_ARAC_FAMILY_1"/>
    <property type="match status" value="1"/>
</dbReference>
<dbReference type="EMBL" id="CP101751">
    <property type="protein sequence ID" value="UUC44356.1"/>
    <property type="molecule type" value="Genomic_DNA"/>
</dbReference>
<dbReference type="Pfam" id="PF12833">
    <property type="entry name" value="HTH_18"/>
    <property type="match status" value="1"/>
</dbReference>
<evidence type="ECO:0000313" key="5">
    <source>
        <dbReference type="EMBL" id="UUC44356.1"/>
    </source>
</evidence>
<dbReference type="InterPro" id="IPR053142">
    <property type="entry name" value="PchR_regulatory_protein"/>
</dbReference>
<dbReference type="PANTHER" id="PTHR47893:SF1">
    <property type="entry name" value="REGULATORY PROTEIN PCHR"/>
    <property type="match status" value="1"/>
</dbReference>
<accession>A0ABY5INE3</accession>
<evidence type="ECO:0000259" key="4">
    <source>
        <dbReference type="PROSITE" id="PS01124"/>
    </source>
</evidence>
<feature type="domain" description="HTH araC/xylS-type" evidence="4">
    <location>
        <begin position="232"/>
        <end position="330"/>
    </location>
</feature>
<keyword evidence="6" id="KW-1185">Reference proteome</keyword>
<keyword evidence="2" id="KW-0238">DNA-binding</keyword>
<name>A0ABY5INE3_9FLAO</name>
<dbReference type="Proteomes" id="UP001059844">
    <property type="component" value="Chromosome"/>
</dbReference>
<gene>
    <name evidence="5" type="ORF">NOX80_12005</name>
</gene>
<organism evidence="5 6">
    <name type="scientific">Flavobacterium cerinum</name>
    <dbReference type="NCBI Taxonomy" id="2502784"/>
    <lineage>
        <taxon>Bacteria</taxon>
        <taxon>Pseudomonadati</taxon>
        <taxon>Bacteroidota</taxon>
        <taxon>Flavobacteriia</taxon>
        <taxon>Flavobacteriales</taxon>
        <taxon>Flavobacteriaceae</taxon>
        <taxon>Flavobacterium</taxon>
    </lineage>
</organism>
<proteinExistence type="predicted"/>
<reference evidence="5" key="1">
    <citation type="submission" date="2022-07" db="EMBL/GenBank/DDBJ databases">
        <title>Isolation, identification, and degradation of a PFOSA degrading strain from sewage treatment plant.</title>
        <authorList>
            <person name="Zhang L."/>
            <person name="Huo Y."/>
        </authorList>
    </citation>
    <scope>NUCLEOTIDE SEQUENCE</scope>
    <source>
        <strain evidence="5">C1</strain>
    </source>
</reference>
<dbReference type="SMART" id="SM00342">
    <property type="entry name" value="HTH_ARAC"/>
    <property type="match status" value="1"/>
</dbReference>
<dbReference type="RefSeq" id="WP_256550030.1">
    <property type="nucleotide sequence ID" value="NZ_CP101751.1"/>
</dbReference>
<evidence type="ECO:0000313" key="6">
    <source>
        <dbReference type="Proteomes" id="UP001059844"/>
    </source>
</evidence>
<protein>
    <submittedName>
        <fullName evidence="5">AraC family transcriptional regulator</fullName>
    </submittedName>
</protein>